<reference evidence="1 2" key="1">
    <citation type="submission" date="2023-03" db="EMBL/GenBank/DDBJ databases">
        <title>Draft assemblies of triclosan tolerant bacteria isolated from returned activated sludge.</title>
        <authorList>
            <person name="Van Hamelsveld S."/>
        </authorList>
    </citation>
    <scope>NUCLEOTIDE SEQUENCE [LARGE SCALE GENOMIC DNA]</scope>
    <source>
        <strain evidence="1 2">GW210010_S58</strain>
    </source>
</reference>
<gene>
    <name evidence="1" type="ORF">P3W85_32270</name>
</gene>
<dbReference type="Proteomes" id="UP001216674">
    <property type="component" value="Unassembled WGS sequence"/>
</dbReference>
<evidence type="ECO:0008006" key="3">
    <source>
        <dbReference type="Google" id="ProtNLM"/>
    </source>
</evidence>
<organism evidence="1 2">
    <name type="scientific">Cupriavidus basilensis</name>
    <dbReference type="NCBI Taxonomy" id="68895"/>
    <lineage>
        <taxon>Bacteria</taxon>
        <taxon>Pseudomonadati</taxon>
        <taxon>Pseudomonadota</taxon>
        <taxon>Betaproteobacteria</taxon>
        <taxon>Burkholderiales</taxon>
        <taxon>Burkholderiaceae</taxon>
        <taxon>Cupriavidus</taxon>
    </lineage>
</organism>
<dbReference type="RefSeq" id="WP_276267762.1">
    <property type="nucleotide sequence ID" value="NZ_JARJLM010000525.1"/>
</dbReference>
<evidence type="ECO:0000313" key="1">
    <source>
        <dbReference type="EMBL" id="MDF3837588.1"/>
    </source>
</evidence>
<name>A0ABT6AYB4_9BURK</name>
<proteinExistence type="predicted"/>
<accession>A0ABT6AYB4</accession>
<keyword evidence="2" id="KW-1185">Reference proteome</keyword>
<comment type="caution">
    <text evidence="1">The sequence shown here is derived from an EMBL/GenBank/DDBJ whole genome shotgun (WGS) entry which is preliminary data.</text>
</comment>
<sequence length="69" mass="7415">MLQAGFGGNVLRSPRQLAPTRCVPWAANSPLDAQNAGHASLDTTTRYVTTEAARRMEAMQAVWDAGRGD</sequence>
<dbReference type="EMBL" id="JARJLM010000525">
    <property type="protein sequence ID" value="MDF3837588.1"/>
    <property type="molecule type" value="Genomic_DNA"/>
</dbReference>
<evidence type="ECO:0000313" key="2">
    <source>
        <dbReference type="Proteomes" id="UP001216674"/>
    </source>
</evidence>
<protein>
    <recommendedName>
        <fullName evidence="3">Integrase</fullName>
    </recommendedName>
</protein>